<evidence type="ECO:0000256" key="3">
    <source>
        <dbReference type="ARBA" id="ARBA00004887"/>
    </source>
</evidence>
<feature type="repeat" description="Lumazine-binding" evidence="10">
    <location>
        <begin position="1"/>
        <end position="96"/>
    </location>
</feature>
<dbReference type="Pfam" id="PF00677">
    <property type="entry name" value="Lum_binding"/>
    <property type="match status" value="2"/>
</dbReference>
<organism evidence="12 13">
    <name type="scientific">Sporosarcina koreensis</name>
    <dbReference type="NCBI Taxonomy" id="334735"/>
    <lineage>
        <taxon>Bacteria</taxon>
        <taxon>Bacillati</taxon>
        <taxon>Bacillota</taxon>
        <taxon>Bacilli</taxon>
        <taxon>Bacillales</taxon>
        <taxon>Caryophanaceae</taxon>
        <taxon>Sporosarcina</taxon>
    </lineage>
</organism>
<accession>A0ABW0TYC6</accession>
<evidence type="ECO:0000256" key="7">
    <source>
        <dbReference type="ARBA" id="ARBA00022679"/>
    </source>
</evidence>
<dbReference type="CDD" id="cd00402">
    <property type="entry name" value="Riboflavin_synthase_like"/>
    <property type="match status" value="1"/>
</dbReference>
<dbReference type="EC" id="2.5.1.9" evidence="4 9"/>
<dbReference type="NCBIfam" id="NF009566">
    <property type="entry name" value="PRK13020.1"/>
    <property type="match status" value="1"/>
</dbReference>
<comment type="caution">
    <text evidence="12">The sequence shown here is derived from an EMBL/GenBank/DDBJ whole genome shotgun (WGS) entry which is preliminary data.</text>
</comment>
<dbReference type="PIRSF" id="PIRSF000498">
    <property type="entry name" value="Riboflavin_syn_A"/>
    <property type="match status" value="1"/>
</dbReference>
<keyword evidence="13" id="KW-1185">Reference proteome</keyword>
<reference evidence="13" key="1">
    <citation type="journal article" date="2019" name="Int. J. Syst. Evol. Microbiol.">
        <title>The Global Catalogue of Microorganisms (GCM) 10K type strain sequencing project: providing services to taxonomists for standard genome sequencing and annotation.</title>
        <authorList>
            <consortium name="The Broad Institute Genomics Platform"/>
            <consortium name="The Broad Institute Genome Sequencing Center for Infectious Disease"/>
            <person name="Wu L."/>
            <person name="Ma J."/>
        </authorList>
    </citation>
    <scope>NUCLEOTIDE SEQUENCE [LARGE SCALE GENOMIC DNA]</scope>
    <source>
        <strain evidence="13">KACC 11299</strain>
    </source>
</reference>
<evidence type="ECO:0000313" key="12">
    <source>
        <dbReference type="EMBL" id="MFC5603361.1"/>
    </source>
</evidence>
<feature type="domain" description="Lumazine-binding" evidence="11">
    <location>
        <begin position="97"/>
        <end position="193"/>
    </location>
</feature>
<dbReference type="NCBIfam" id="NF006767">
    <property type="entry name" value="PRK09289.1"/>
    <property type="match status" value="1"/>
</dbReference>
<dbReference type="EMBL" id="JBHSNP010000011">
    <property type="protein sequence ID" value="MFC5603361.1"/>
    <property type="molecule type" value="Genomic_DNA"/>
</dbReference>
<evidence type="ECO:0000256" key="10">
    <source>
        <dbReference type="PROSITE-ProRule" id="PRU00524"/>
    </source>
</evidence>
<evidence type="ECO:0000313" key="13">
    <source>
        <dbReference type="Proteomes" id="UP001596071"/>
    </source>
</evidence>
<sequence length="217" mass="23479">MFTGIVEEIGTVHTIKKGSTSMQLTIRCSHVLSDVKKGDSISVNGVCLTVSEFSKTEFIADVMPETFKATTLFTLNPGSHVNLERAMAANGRFGGHFVTGHVDCIGEIVAVRPIENAVYMDIQMEPELHSHLVPKGSITVDGTSLTIFGISEQGFTISLIPVTQADSVLGHKRVGDYVNVECDILAKYLERIFSKKQTTEPTGGLTMDVLAKSGFLD</sequence>
<dbReference type="InterPro" id="IPR001783">
    <property type="entry name" value="Lumazine-bd"/>
</dbReference>
<evidence type="ECO:0000259" key="11">
    <source>
        <dbReference type="PROSITE" id="PS51177"/>
    </source>
</evidence>
<dbReference type="InterPro" id="IPR017938">
    <property type="entry name" value="Riboflavin_synthase-like_b-brl"/>
</dbReference>
<comment type="pathway">
    <text evidence="3">Cofactor biosynthesis; riboflavin biosynthesis; riboflavin from 2-hydroxy-3-oxobutyl phosphate and 5-amino-6-(D-ribitylamino)uracil: step 2/2.</text>
</comment>
<evidence type="ECO:0000256" key="8">
    <source>
        <dbReference type="ARBA" id="ARBA00022737"/>
    </source>
</evidence>
<evidence type="ECO:0000256" key="1">
    <source>
        <dbReference type="ARBA" id="ARBA00000968"/>
    </source>
</evidence>
<dbReference type="RefSeq" id="WP_381443738.1">
    <property type="nucleotide sequence ID" value="NZ_JBHSNP010000011.1"/>
</dbReference>
<dbReference type="PANTHER" id="PTHR21098:SF12">
    <property type="entry name" value="RIBOFLAVIN SYNTHASE"/>
    <property type="match status" value="1"/>
</dbReference>
<comment type="catalytic activity">
    <reaction evidence="1">
        <text>2 6,7-dimethyl-8-(1-D-ribityl)lumazine + H(+) = 5-amino-6-(D-ribitylamino)uracil + riboflavin</text>
        <dbReference type="Rhea" id="RHEA:20772"/>
        <dbReference type="ChEBI" id="CHEBI:15378"/>
        <dbReference type="ChEBI" id="CHEBI:15934"/>
        <dbReference type="ChEBI" id="CHEBI:57986"/>
        <dbReference type="ChEBI" id="CHEBI:58201"/>
        <dbReference type="EC" id="2.5.1.9"/>
    </reaction>
</comment>
<keyword evidence="8" id="KW-0677">Repeat</keyword>
<evidence type="ECO:0000256" key="5">
    <source>
        <dbReference type="ARBA" id="ARBA00013950"/>
    </source>
</evidence>
<dbReference type="PROSITE" id="PS51177">
    <property type="entry name" value="LUMAZINE_BIND"/>
    <property type="match status" value="2"/>
</dbReference>
<evidence type="ECO:0000256" key="6">
    <source>
        <dbReference type="ARBA" id="ARBA00022619"/>
    </source>
</evidence>
<dbReference type="Proteomes" id="UP001596071">
    <property type="component" value="Unassembled WGS sequence"/>
</dbReference>
<keyword evidence="6" id="KW-0686">Riboflavin biosynthesis</keyword>
<evidence type="ECO:0000256" key="9">
    <source>
        <dbReference type="NCBIfam" id="TIGR00187"/>
    </source>
</evidence>
<protein>
    <recommendedName>
        <fullName evidence="5 9">Riboflavin synthase</fullName>
        <ecNumber evidence="4 9">2.5.1.9</ecNumber>
    </recommendedName>
</protein>
<feature type="repeat" description="Lumazine-binding" evidence="10">
    <location>
        <begin position="97"/>
        <end position="193"/>
    </location>
</feature>
<evidence type="ECO:0000256" key="4">
    <source>
        <dbReference type="ARBA" id="ARBA00012827"/>
    </source>
</evidence>
<evidence type="ECO:0000256" key="2">
    <source>
        <dbReference type="ARBA" id="ARBA00002803"/>
    </source>
</evidence>
<name>A0ABW0TYC6_9BACL</name>
<dbReference type="InterPro" id="IPR023366">
    <property type="entry name" value="ATP_synth_asu-like_sf"/>
</dbReference>
<dbReference type="NCBIfam" id="TIGR00187">
    <property type="entry name" value="ribE"/>
    <property type="match status" value="1"/>
</dbReference>
<feature type="domain" description="Lumazine-binding" evidence="11">
    <location>
        <begin position="1"/>
        <end position="96"/>
    </location>
</feature>
<dbReference type="PANTHER" id="PTHR21098">
    <property type="entry name" value="RIBOFLAVIN SYNTHASE ALPHA CHAIN"/>
    <property type="match status" value="1"/>
</dbReference>
<keyword evidence="7 12" id="KW-0808">Transferase</keyword>
<dbReference type="InterPro" id="IPR026017">
    <property type="entry name" value="Lumazine-bd_dom"/>
</dbReference>
<dbReference type="Gene3D" id="2.40.30.20">
    <property type="match status" value="2"/>
</dbReference>
<gene>
    <name evidence="12" type="primary">ribE</name>
    <name evidence="12" type="ORF">ACFPTP_08995</name>
</gene>
<proteinExistence type="predicted"/>
<comment type="function">
    <text evidence="2">Catalyzes the dismutation of two molecules of 6,7-dimethyl-8-ribityllumazine, resulting in the formation of riboflavin and 5-amino-6-(D-ribitylamino)uracil.</text>
</comment>
<dbReference type="GO" id="GO:0004746">
    <property type="term" value="F:riboflavin synthase activity"/>
    <property type="evidence" value="ECO:0007669"/>
    <property type="project" value="UniProtKB-EC"/>
</dbReference>
<dbReference type="SUPFAM" id="SSF63380">
    <property type="entry name" value="Riboflavin synthase domain-like"/>
    <property type="match status" value="2"/>
</dbReference>